<dbReference type="RefSeq" id="WP_205004364.1">
    <property type="nucleotide sequence ID" value="NZ_JAFBER010000021.1"/>
</dbReference>
<dbReference type="PANTHER" id="PTHR10344">
    <property type="entry name" value="THYMIDYLATE KINASE"/>
    <property type="match status" value="1"/>
</dbReference>
<evidence type="ECO:0000256" key="8">
    <source>
        <dbReference type="ARBA" id="ARBA00022840"/>
    </source>
</evidence>
<evidence type="ECO:0000313" key="13">
    <source>
        <dbReference type="Proteomes" id="UP000808914"/>
    </source>
</evidence>
<feature type="domain" description="Thymidylate kinase-like" evidence="11">
    <location>
        <begin position="8"/>
        <end position="203"/>
    </location>
</feature>
<keyword evidence="13" id="KW-1185">Reference proteome</keyword>
<comment type="catalytic activity">
    <reaction evidence="9 10">
        <text>dTMP + ATP = dTDP + ADP</text>
        <dbReference type="Rhea" id="RHEA:13517"/>
        <dbReference type="ChEBI" id="CHEBI:30616"/>
        <dbReference type="ChEBI" id="CHEBI:58369"/>
        <dbReference type="ChEBI" id="CHEBI:63528"/>
        <dbReference type="ChEBI" id="CHEBI:456216"/>
        <dbReference type="EC" id="2.7.4.9"/>
    </reaction>
</comment>
<dbReference type="EMBL" id="JAFBER010000021">
    <property type="protein sequence ID" value="MBM7646486.1"/>
    <property type="molecule type" value="Genomic_DNA"/>
</dbReference>
<keyword evidence="8 10" id="KW-0067">ATP-binding</keyword>
<keyword evidence="7 10" id="KW-0418">Kinase</keyword>
<dbReference type="InterPro" id="IPR027417">
    <property type="entry name" value="P-loop_NTPase"/>
</dbReference>
<accession>A0ABS2Q2G9</accession>
<dbReference type="InterPro" id="IPR018094">
    <property type="entry name" value="Thymidylate_kinase"/>
</dbReference>
<evidence type="ECO:0000313" key="12">
    <source>
        <dbReference type="EMBL" id="MBM7646486.1"/>
    </source>
</evidence>
<keyword evidence="6 10" id="KW-0547">Nucleotide-binding</keyword>
<proteinExistence type="inferred from homology"/>
<name>A0ABS2Q2G9_9BACL</name>
<evidence type="ECO:0000256" key="5">
    <source>
        <dbReference type="ARBA" id="ARBA00022727"/>
    </source>
</evidence>
<sequence length="217" mass="25006">MKGLFITFEGPDGSGKTTQIRKLANYLKEKEIPYILTREPGGTKISDDIRSIILNPAYNELTDETEILLYAASRAQHVREKIKPALESGKIVLCDRFVDASIAYQGYGLGIPIKTVKSINEFATEGLTPDRTYLLDISPENARNRMLERAETEYEEGLDRIEQRHYAYHCKVREGFSNIYRENKHRICFIDGDRSQDQVFEDIKNDVMQVINGRYFK</sequence>
<gene>
    <name evidence="10" type="primary">tmk</name>
    <name evidence="12" type="ORF">JOD45_002714</name>
</gene>
<evidence type="ECO:0000256" key="2">
    <source>
        <dbReference type="ARBA" id="ARBA00012980"/>
    </source>
</evidence>
<dbReference type="HAMAP" id="MF_00165">
    <property type="entry name" value="Thymidylate_kinase"/>
    <property type="match status" value="1"/>
</dbReference>
<dbReference type="PANTHER" id="PTHR10344:SF4">
    <property type="entry name" value="UMP-CMP KINASE 2, MITOCHONDRIAL"/>
    <property type="match status" value="1"/>
</dbReference>
<organism evidence="12 13">
    <name type="scientific">Scopulibacillus daqui</name>
    <dbReference type="NCBI Taxonomy" id="1469162"/>
    <lineage>
        <taxon>Bacteria</taxon>
        <taxon>Bacillati</taxon>
        <taxon>Bacillota</taxon>
        <taxon>Bacilli</taxon>
        <taxon>Bacillales</taxon>
        <taxon>Sporolactobacillaceae</taxon>
        <taxon>Scopulibacillus</taxon>
    </lineage>
</organism>
<comment type="function">
    <text evidence="10">Phosphorylation of dTMP to form dTDP in both de novo and salvage pathways of dTTP synthesis.</text>
</comment>
<comment type="caution">
    <text evidence="12">The sequence shown here is derived from an EMBL/GenBank/DDBJ whole genome shotgun (WGS) entry which is preliminary data.</text>
</comment>
<dbReference type="InterPro" id="IPR039430">
    <property type="entry name" value="Thymidylate_kin-like_dom"/>
</dbReference>
<evidence type="ECO:0000256" key="3">
    <source>
        <dbReference type="ARBA" id="ARBA00017144"/>
    </source>
</evidence>
<comment type="similarity">
    <text evidence="1 10">Belongs to the thymidylate kinase family.</text>
</comment>
<dbReference type="Pfam" id="PF02223">
    <property type="entry name" value="Thymidylate_kin"/>
    <property type="match status" value="1"/>
</dbReference>
<evidence type="ECO:0000256" key="7">
    <source>
        <dbReference type="ARBA" id="ARBA00022777"/>
    </source>
</evidence>
<dbReference type="CDD" id="cd01672">
    <property type="entry name" value="TMPK"/>
    <property type="match status" value="1"/>
</dbReference>
<dbReference type="NCBIfam" id="TIGR00041">
    <property type="entry name" value="DTMP_kinase"/>
    <property type="match status" value="1"/>
</dbReference>
<dbReference type="Proteomes" id="UP000808914">
    <property type="component" value="Unassembled WGS sequence"/>
</dbReference>
<dbReference type="SUPFAM" id="SSF52540">
    <property type="entry name" value="P-loop containing nucleoside triphosphate hydrolases"/>
    <property type="match status" value="1"/>
</dbReference>
<protein>
    <recommendedName>
        <fullName evidence="3 10">Thymidylate kinase</fullName>
        <ecNumber evidence="2 10">2.7.4.9</ecNumber>
    </recommendedName>
    <alternativeName>
        <fullName evidence="10">dTMP kinase</fullName>
    </alternativeName>
</protein>
<evidence type="ECO:0000256" key="1">
    <source>
        <dbReference type="ARBA" id="ARBA00009776"/>
    </source>
</evidence>
<dbReference type="Gene3D" id="3.40.50.300">
    <property type="entry name" value="P-loop containing nucleotide triphosphate hydrolases"/>
    <property type="match status" value="1"/>
</dbReference>
<keyword evidence="5 10" id="KW-0545">Nucleotide biosynthesis</keyword>
<evidence type="ECO:0000256" key="9">
    <source>
        <dbReference type="ARBA" id="ARBA00048743"/>
    </source>
</evidence>
<evidence type="ECO:0000256" key="10">
    <source>
        <dbReference type="HAMAP-Rule" id="MF_00165"/>
    </source>
</evidence>
<reference evidence="12 13" key="1">
    <citation type="submission" date="2021-01" db="EMBL/GenBank/DDBJ databases">
        <title>Genomic Encyclopedia of Type Strains, Phase IV (KMG-IV): sequencing the most valuable type-strain genomes for metagenomic binning, comparative biology and taxonomic classification.</title>
        <authorList>
            <person name="Goeker M."/>
        </authorList>
    </citation>
    <scope>NUCLEOTIDE SEQUENCE [LARGE SCALE GENOMIC DNA]</scope>
    <source>
        <strain evidence="12 13">DSM 28236</strain>
    </source>
</reference>
<keyword evidence="4 10" id="KW-0808">Transferase</keyword>
<dbReference type="EC" id="2.7.4.9" evidence="2 10"/>
<evidence type="ECO:0000259" key="11">
    <source>
        <dbReference type="Pfam" id="PF02223"/>
    </source>
</evidence>
<dbReference type="GO" id="GO:0004798">
    <property type="term" value="F:dTMP kinase activity"/>
    <property type="evidence" value="ECO:0007669"/>
    <property type="project" value="UniProtKB-EC"/>
</dbReference>
<evidence type="ECO:0000256" key="6">
    <source>
        <dbReference type="ARBA" id="ARBA00022741"/>
    </source>
</evidence>
<feature type="binding site" evidence="10">
    <location>
        <begin position="10"/>
        <end position="17"/>
    </location>
    <ligand>
        <name>ATP</name>
        <dbReference type="ChEBI" id="CHEBI:30616"/>
    </ligand>
</feature>
<evidence type="ECO:0000256" key="4">
    <source>
        <dbReference type="ARBA" id="ARBA00022679"/>
    </source>
</evidence>